<comment type="caution">
    <text evidence="1">The sequence shown here is derived from an EMBL/GenBank/DDBJ whole genome shotgun (WGS) entry which is preliminary data.</text>
</comment>
<name>A0A4Y2DUG1_ARAVE</name>
<sequence>MVGHPFRKLIHGPLRTNSKAVLYRSLRSLLHLLFPVPSKRDTPPLSLSYGFLKSESAAHFPSPAYLHRSYFSIYGPEVQMERLDFKTNWISKLSTTPRQFSSDFQIGDRFWRGTTEFAWSGALLNVQLNI</sequence>
<organism evidence="1 2">
    <name type="scientific">Araneus ventricosus</name>
    <name type="common">Orbweaver spider</name>
    <name type="synonym">Epeira ventricosa</name>
    <dbReference type="NCBI Taxonomy" id="182803"/>
    <lineage>
        <taxon>Eukaryota</taxon>
        <taxon>Metazoa</taxon>
        <taxon>Ecdysozoa</taxon>
        <taxon>Arthropoda</taxon>
        <taxon>Chelicerata</taxon>
        <taxon>Arachnida</taxon>
        <taxon>Araneae</taxon>
        <taxon>Araneomorphae</taxon>
        <taxon>Entelegynae</taxon>
        <taxon>Araneoidea</taxon>
        <taxon>Araneidae</taxon>
        <taxon>Araneus</taxon>
    </lineage>
</organism>
<reference evidence="1 2" key="1">
    <citation type="journal article" date="2019" name="Sci. Rep.">
        <title>Orb-weaving spider Araneus ventricosus genome elucidates the spidroin gene catalogue.</title>
        <authorList>
            <person name="Kono N."/>
            <person name="Nakamura H."/>
            <person name="Ohtoshi R."/>
            <person name="Moran D.A.P."/>
            <person name="Shinohara A."/>
            <person name="Yoshida Y."/>
            <person name="Fujiwara M."/>
            <person name="Mori M."/>
            <person name="Tomita M."/>
            <person name="Arakawa K."/>
        </authorList>
    </citation>
    <scope>NUCLEOTIDE SEQUENCE [LARGE SCALE GENOMIC DNA]</scope>
</reference>
<dbReference type="EMBL" id="BGPR01000421">
    <property type="protein sequence ID" value="GBM19324.1"/>
    <property type="molecule type" value="Genomic_DNA"/>
</dbReference>
<dbReference type="Proteomes" id="UP000499080">
    <property type="component" value="Unassembled WGS sequence"/>
</dbReference>
<keyword evidence="2" id="KW-1185">Reference proteome</keyword>
<gene>
    <name evidence="1" type="ORF">AVEN_200258_1</name>
</gene>
<evidence type="ECO:0000313" key="2">
    <source>
        <dbReference type="Proteomes" id="UP000499080"/>
    </source>
</evidence>
<evidence type="ECO:0000313" key="1">
    <source>
        <dbReference type="EMBL" id="GBM19324.1"/>
    </source>
</evidence>
<accession>A0A4Y2DUG1</accession>
<protein>
    <submittedName>
        <fullName evidence="1">Uncharacterized protein</fullName>
    </submittedName>
</protein>
<dbReference type="AlphaFoldDB" id="A0A4Y2DUG1"/>
<proteinExistence type="predicted"/>